<dbReference type="AlphaFoldDB" id="X1SDN2"/>
<dbReference type="SUPFAM" id="SSF54862">
    <property type="entry name" value="4Fe-4S ferredoxins"/>
    <property type="match status" value="1"/>
</dbReference>
<accession>X1SDN2</accession>
<dbReference type="Gene3D" id="3.30.70.20">
    <property type="match status" value="1"/>
</dbReference>
<comment type="caution">
    <text evidence="2">The sequence shown here is derived from an EMBL/GenBank/DDBJ whole genome shotgun (WGS) entry which is preliminary data.</text>
</comment>
<protein>
    <recommendedName>
        <fullName evidence="1">4Fe-4S ferredoxin-type domain-containing protein</fullName>
    </recommendedName>
</protein>
<gene>
    <name evidence="2" type="ORF">S12H4_08571</name>
</gene>
<proteinExistence type="predicted"/>
<dbReference type="PROSITE" id="PS51379">
    <property type="entry name" value="4FE4S_FER_2"/>
    <property type="match status" value="1"/>
</dbReference>
<evidence type="ECO:0000313" key="2">
    <source>
        <dbReference type="EMBL" id="GAI65904.1"/>
    </source>
</evidence>
<organism evidence="2">
    <name type="scientific">marine sediment metagenome</name>
    <dbReference type="NCBI Taxonomy" id="412755"/>
    <lineage>
        <taxon>unclassified sequences</taxon>
        <taxon>metagenomes</taxon>
        <taxon>ecological metagenomes</taxon>
    </lineage>
</organism>
<feature type="domain" description="4Fe-4S ferredoxin-type" evidence="1">
    <location>
        <begin position="7"/>
        <end position="37"/>
    </location>
</feature>
<name>X1SDN2_9ZZZZ</name>
<sequence length="53" mass="6096">MSFELLQKEIIDVGLCQGCGLCVGYCKHVEMETLRPVLKDYCILEVDVPKWYS</sequence>
<dbReference type="EMBL" id="BARW01003329">
    <property type="protein sequence ID" value="GAI65904.1"/>
    <property type="molecule type" value="Genomic_DNA"/>
</dbReference>
<evidence type="ECO:0000259" key="1">
    <source>
        <dbReference type="PROSITE" id="PS51379"/>
    </source>
</evidence>
<reference evidence="2" key="1">
    <citation type="journal article" date="2014" name="Front. Microbiol.">
        <title>High frequency of phylogenetically diverse reductive dehalogenase-homologous genes in deep subseafloor sedimentary metagenomes.</title>
        <authorList>
            <person name="Kawai M."/>
            <person name="Futagami T."/>
            <person name="Toyoda A."/>
            <person name="Takaki Y."/>
            <person name="Nishi S."/>
            <person name="Hori S."/>
            <person name="Arai W."/>
            <person name="Tsubouchi T."/>
            <person name="Morono Y."/>
            <person name="Uchiyama I."/>
            <person name="Ito T."/>
            <person name="Fujiyama A."/>
            <person name="Inagaki F."/>
            <person name="Takami H."/>
        </authorList>
    </citation>
    <scope>NUCLEOTIDE SEQUENCE</scope>
    <source>
        <strain evidence="2">Expedition CK06-06</strain>
    </source>
</reference>
<dbReference type="InterPro" id="IPR017896">
    <property type="entry name" value="4Fe4S_Fe-S-bd"/>
</dbReference>
<feature type="non-terminal residue" evidence="2">
    <location>
        <position position="53"/>
    </location>
</feature>